<dbReference type="Pfam" id="PF12706">
    <property type="entry name" value="Lactamase_B_2"/>
    <property type="match status" value="1"/>
</dbReference>
<dbReference type="OrthoDB" id="9805728at2"/>
<keyword evidence="3" id="KW-1185">Reference proteome</keyword>
<organism evidence="2 3">
    <name type="scientific">Flavobacterium supellecticarium</name>
    <dbReference type="NCBI Taxonomy" id="2565924"/>
    <lineage>
        <taxon>Bacteria</taxon>
        <taxon>Pseudomonadati</taxon>
        <taxon>Bacteroidota</taxon>
        <taxon>Flavobacteriia</taxon>
        <taxon>Flavobacteriales</taxon>
        <taxon>Flavobacteriaceae</taxon>
        <taxon>Flavobacterium</taxon>
    </lineage>
</organism>
<sequence length="364" mass="41839">MIPLCILILSLTLGVYLFLQQPKFGKLPSGERLERIKKSPNFHDGQFQNSSETPDLTEGASYFSVLKEFIFKENTRVKPSSELPAVKTDLHKIARNEDVFIWFGHSSYFLQTNGIKFLIDPVFSGAASPIRMTTKSFGGSDRYTTADIPEIDYLIITHDHWDHLDYETVKNLKSKVKTVICGLGVGEHLEYWGYDKSRIIEKDWHETIELINNTKLHTTPARHFSGRGLSRNKSLWLSFVLETPDKRIFIGGDGGYDHHFKAIGDKFGSFDLAIIECGQYDKNWKYIHLMPEEVLQVAQDLNTEKLIPVHWSKFSLANHNWDEPISRLETLNDNPALRLCTPMIGEKMNLDANTTFTQWWKNVN</sequence>
<dbReference type="InterPro" id="IPR001279">
    <property type="entry name" value="Metallo-B-lactamas"/>
</dbReference>
<dbReference type="Gene3D" id="3.60.15.10">
    <property type="entry name" value="Ribonuclease Z/Hydroxyacylglutathione hydrolase-like"/>
    <property type="match status" value="1"/>
</dbReference>
<dbReference type="GO" id="GO:0008270">
    <property type="term" value="F:zinc ion binding"/>
    <property type="evidence" value="ECO:0007669"/>
    <property type="project" value="InterPro"/>
</dbReference>
<comment type="caution">
    <text evidence="2">The sequence shown here is derived from an EMBL/GenBank/DDBJ whole genome shotgun (WGS) entry which is preliminary data.</text>
</comment>
<dbReference type="Proteomes" id="UP000307507">
    <property type="component" value="Unassembled WGS sequence"/>
</dbReference>
<dbReference type="SUPFAM" id="SSF56281">
    <property type="entry name" value="Metallo-hydrolase/oxidoreductase"/>
    <property type="match status" value="1"/>
</dbReference>
<proteinExistence type="predicted"/>
<gene>
    <name evidence="2" type="ORF">E6C50_03390</name>
</gene>
<dbReference type="AlphaFoldDB" id="A0A4V3W905"/>
<dbReference type="PIRSF" id="PIRSF038896">
    <property type="entry name" value="NAPE-PLD"/>
    <property type="match status" value="1"/>
</dbReference>
<protein>
    <submittedName>
        <fullName evidence="2">MBL fold metallo-hydrolase</fullName>
    </submittedName>
</protein>
<reference evidence="2 3" key="1">
    <citation type="submission" date="2019-04" db="EMBL/GenBank/DDBJ databases">
        <title>Flavobacterium sp. nov. isolated from construction timber.</title>
        <authorList>
            <person name="Lin S.-Y."/>
            <person name="Chang C.-T."/>
            <person name="Young C.-C."/>
        </authorList>
    </citation>
    <scope>NUCLEOTIDE SEQUENCE [LARGE SCALE GENOMIC DNA]</scope>
    <source>
        <strain evidence="2 3">CC-CTC003</strain>
    </source>
</reference>
<dbReference type="GO" id="GO:0005737">
    <property type="term" value="C:cytoplasm"/>
    <property type="evidence" value="ECO:0007669"/>
    <property type="project" value="TreeGrafter"/>
</dbReference>
<dbReference type="PANTHER" id="PTHR15032:SF4">
    <property type="entry name" value="N-ACYL-PHOSPHATIDYLETHANOLAMINE-HYDROLYZING PHOSPHOLIPASE D"/>
    <property type="match status" value="1"/>
</dbReference>
<name>A0A4V3W905_9FLAO</name>
<dbReference type="GO" id="GO:0070290">
    <property type="term" value="F:N-acylphosphatidylethanolamine-specific phospholipase D activity"/>
    <property type="evidence" value="ECO:0007669"/>
    <property type="project" value="InterPro"/>
</dbReference>
<evidence type="ECO:0000313" key="3">
    <source>
        <dbReference type="Proteomes" id="UP000307507"/>
    </source>
</evidence>
<feature type="domain" description="Metallo-beta-lactamase" evidence="1">
    <location>
        <begin position="117"/>
        <end position="311"/>
    </location>
</feature>
<evidence type="ECO:0000313" key="2">
    <source>
        <dbReference type="EMBL" id="THF53256.1"/>
    </source>
</evidence>
<dbReference type="RefSeq" id="WP_136401779.1">
    <property type="nucleotide sequence ID" value="NZ_SSNZ01000001.1"/>
</dbReference>
<dbReference type="InterPro" id="IPR036866">
    <property type="entry name" value="RibonucZ/Hydroxyglut_hydro"/>
</dbReference>
<dbReference type="InterPro" id="IPR024884">
    <property type="entry name" value="NAPE-PLD"/>
</dbReference>
<dbReference type="PANTHER" id="PTHR15032">
    <property type="entry name" value="N-ACYL-PHOSPHATIDYLETHANOLAMINE-HYDROLYZING PHOSPHOLIPASE D"/>
    <property type="match status" value="1"/>
</dbReference>
<evidence type="ECO:0000259" key="1">
    <source>
        <dbReference type="Pfam" id="PF12706"/>
    </source>
</evidence>
<keyword evidence="2" id="KW-0378">Hydrolase</keyword>
<dbReference type="EMBL" id="SSNZ01000001">
    <property type="protein sequence ID" value="THF53256.1"/>
    <property type="molecule type" value="Genomic_DNA"/>
</dbReference>
<accession>A0A4V3W905</accession>